<evidence type="ECO:0000313" key="2">
    <source>
        <dbReference type="Proteomes" id="UP000258501"/>
    </source>
</evidence>
<sequence length="147" mass="16851">MKKTLQDIENWRKVINAIKQDNSEEDAFKLDDLKCKEAEDKPKHRFDNHVLGSLYQEEGILRHESFITIDSSCIKKDNLAKFQIEIGNKDSGPTSLSILEVPIVLLDGRVLKIRDIIQYTDSITCDVETDEEGVPYLVESDVKKEVE</sequence>
<reference evidence="1 2" key="1">
    <citation type="submission" date="2013-02" db="EMBL/GenBank/DDBJ databases">
        <authorList>
            <person name="Lukaszewicz M."/>
            <person name="Biegalska A."/>
            <person name="Krasowska A."/>
        </authorList>
    </citation>
    <scope>NUCLEOTIDE SEQUENCE [LARGE SCALE GENOMIC DNA]</scope>
</reference>
<proteinExistence type="predicted"/>
<protein>
    <submittedName>
        <fullName evidence="1">Uncharacterized protein</fullName>
    </submittedName>
</protein>
<organism evidence="1 2">
    <name type="scientific">Bacillus phage SIOphi</name>
    <dbReference type="NCBI Taxonomy" id="1285382"/>
    <lineage>
        <taxon>Viruses</taxon>
        <taxon>Duplodnaviria</taxon>
        <taxon>Heunggongvirae</taxon>
        <taxon>Uroviricota</taxon>
        <taxon>Caudoviricetes</taxon>
        <taxon>Herelleviridae</taxon>
        <taxon>Bastillevirinae</taxon>
        <taxon>Siophivirus</taxon>
        <taxon>Siophivirus SIOphi</taxon>
    </lineage>
</organism>
<name>R4JML8_9CAUD</name>
<keyword evidence="2" id="KW-1185">Reference proteome</keyword>
<dbReference type="Proteomes" id="UP000258501">
    <property type="component" value="Segment"/>
</dbReference>
<dbReference type="EMBL" id="KC699836">
    <property type="protein sequence ID" value="AGK86860.1"/>
    <property type="molecule type" value="Genomic_DNA"/>
</dbReference>
<evidence type="ECO:0000313" key="1">
    <source>
        <dbReference type="EMBL" id="AGK86860.1"/>
    </source>
</evidence>
<gene>
    <name evidence="1" type="ORF">SIOphi_00260</name>
</gene>
<accession>R4JML8</accession>